<keyword evidence="1" id="KW-0346">Stress response</keyword>
<dbReference type="Gene3D" id="2.60.40.790">
    <property type="match status" value="1"/>
</dbReference>
<organism evidence="5 6">
    <name type="scientific">Dillenia turbinata</name>
    <dbReference type="NCBI Taxonomy" id="194707"/>
    <lineage>
        <taxon>Eukaryota</taxon>
        <taxon>Viridiplantae</taxon>
        <taxon>Streptophyta</taxon>
        <taxon>Embryophyta</taxon>
        <taxon>Tracheophyta</taxon>
        <taxon>Spermatophyta</taxon>
        <taxon>Magnoliopsida</taxon>
        <taxon>eudicotyledons</taxon>
        <taxon>Gunneridae</taxon>
        <taxon>Pentapetalae</taxon>
        <taxon>Dilleniales</taxon>
        <taxon>Dilleniaceae</taxon>
        <taxon>Dillenia</taxon>
    </lineage>
</organism>
<protein>
    <submittedName>
        <fullName evidence="5">Alpha crystallin/Hsp20 domain</fullName>
    </submittedName>
</protein>
<dbReference type="InterPro" id="IPR031107">
    <property type="entry name" value="Small_HSP"/>
</dbReference>
<proteinExistence type="inferred from homology"/>
<gene>
    <name evidence="5" type="ORF">RJ641_016358</name>
</gene>
<comment type="caution">
    <text evidence="5">The sequence shown here is derived from an EMBL/GenBank/DDBJ whole genome shotgun (WGS) entry which is preliminary data.</text>
</comment>
<accession>A0AAN8UUN0</accession>
<evidence type="ECO:0000313" key="5">
    <source>
        <dbReference type="EMBL" id="KAK6917936.1"/>
    </source>
</evidence>
<evidence type="ECO:0000256" key="2">
    <source>
        <dbReference type="PROSITE-ProRule" id="PRU00285"/>
    </source>
</evidence>
<reference evidence="5 6" key="1">
    <citation type="submission" date="2023-12" db="EMBL/GenBank/DDBJ databases">
        <title>A high-quality genome assembly for Dillenia turbinata (Dilleniales).</title>
        <authorList>
            <person name="Chanderbali A."/>
        </authorList>
    </citation>
    <scope>NUCLEOTIDE SEQUENCE [LARGE SCALE GENOMIC DNA]</scope>
    <source>
        <strain evidence="5">LSX21</strain>
        <tissue evidence="5">Leaf</tissue>
    </source>
</reference>
<evidence type="ECO:0000256" key="3">
    <source>
        <dbReference type="RuleBase" id="RU003616"/>
    </source>
</evidence>
<evidence type="ECO:0000313" key="6">
    <source>
        <dbReference type="Proteomes" id="UP001370490"/>
    </source>
</evidence>
<evidence type="ECO:0000259" key="4">
    <source>
        <dbReference type="PROSITE" id="PS01031"/>
    </source>
</evidence>
<dbReference type="EMBL" id="JBAMMX010000022">
    <property type="protein sequence ID" value="KAK6917936.1"/>
    <property type="molecule type" value="Genomic_DNA"/>
</dbReference>
<dbReference type="PROSITE" id="PS01031">
    <property type="entry name" value="SHSP"/>
    <property type="match status" value="1"/>
</dbReference>
<name>A0AAN8UUN0_9MAGN</name>
<dbReference type="CDD" id="cd06464">
    <property type="entry name" value="ACD_sHsps-like"/>
    <property type="match status" value="1"/>
</dbReference>
<dbReference type="InterPro" id="IPR002068">
    <property type="entry name" value="A-crystallin/Hsp20_dom"/>
</dbReference>
<dbReference type="Pfam" id="PF00011">
    <property type="entry name" value="HSP20"/>
    <property type="match status" value="1"/>
</dbReference>
<feature type="domain" description="SHSP" evidence="4">
    <location>
        <begin position="1"/>
        <end position="97"/>
    </location>
</feature>
<keyword evidence="6" id="KW-1185">Reference proteome</keyword>
<sequence>MNVAESGCNYVFTFELPGVAMKDVRVEVTRTNLVVKGKRSIQWWHEKSRQQDSMSAYHKMEIMEGPYHVIWPLPANANKDHISAEFVYGRIATDHDT</sequence>
<dbReference type="AlphaFoldDB" id="A0AAN8UUN0"/>
<dbReference type="SUPFAM" id="SSF49764">
    <property type="entry name" value="HSP20-like chaperones"/>
    <property type="match status" value="1"/>
</dbReference>
<comment type="similarity">
    <text evidence="2 3">Belongs to the small heat shock protein (HSP20) family.</text>
</comment>
<evidence type="ECO:0000256" key="1">
    <source>
        <dbReference type="ARBA" id="ARBA00023016"/>
    </source>
</evidence>
<dbReference type="InterPro" id="IPR008978">
    <property type="entry name" value="HSP20-like_chaperone"/>
</dbReference>
<dbReference type="Proteomes" id="UP001370490">
    <property type="component" value="Unassembled WGS sequence"/>
</dbReference>
<dbReference type="PANTHER" id="PTHR11527">
    <property type="entry name" value="HEAT-SHOCK PROTEIN 20 FAMILY MEMBER"/>
    <property type="match status" value="1"/>
</dbReference>